<evidence type="ECO:0000313" key="3">
    <source>
        <dbReference type="Proteomes" id="UP000572680"/>
    </source>
</evidence>
<reference evidence="2 3" key="1">
    <citation type="submission" date="2020-08" db="EMBL/GenBank/DDBJ databases">
        <title>Genomic Encyclopedia of Type Strains, Phase IV (KMG-IV): sequencing the most valuable type-strain genomes for metagenomic binning, comparative biology and taxonomic classification.</title>
        <authorList>
            <person name="Goeker M."/>
        </authorList>
    </citation>
    <scope>NUCLEOTIDE SEQUENCE [LARGE SCALE GENOMIC DNA]</scope>
    <source>
        <strain evidence="2 3">DSM 44197</strain>
    </source>
</reference>
<proteinExistence type="predicted"/>
<dbReference type="InterPro" id="IPR036291">
    <property type="entry name" value="NAD(P)-bd_dom_sf"/>
</dbReference>
<dbReference type="AlphaFoldDB" id="A0A7W3QQV5"/>
<name>A0A7W3QQV5_ACTNM</name>
<protein>
    <submittedName>
        <fullName evidence="2">Nucleoside-diphosphate-sugar epimerase</fullName>
    </submittedName>
</protein>
<dbReference type="GO" id="GO:0005737">
    <property type="term" value="C:cytoplasm"/>
    <property type="evidence" value="ECO:0007669"/>
    <property type="project" value="TreeGrafter"/>
</dbReference>
<comment type="caution">
    <text evidence="2">The sequence shown here is derived from an EMBL/GenBank/DDBJ whole genome shotgun (WGS) entry which is preliminary data.</text>
</comment>
<evidence type="ECO:0000313" key="2">
    <source>
        <dbReference type="EMBL" id="MBA8956084.1"/>
    </source>
</evidence>
<dbReference type="InterPro" id="IPR001509">
    <property type="entry name" value="Epimerase_deHydtase"/>
</dbReference>
<dbReference type="Gene3D" id="3.40.50.720">
    <property type="entry name" value="NAD(P)-binding Rossmann-like Domain"/>
    <property type="match status" value="1"/>
</dbReference>
<accession>A0A7W3QQV5</accession>
<dbReference type="InterPro" id="IPR051783">
    <property type="entry name" value="NAD(P)-dependent_oxidoreduct"/>
</dbReference>
<dbReference type="GO" id="GO:0004029">
    <property type="term" value="F:aldehyde dehydrogenase (NAD+) activity"/>
    <property type="evidence" value="ECO:0007669"/>
    <property type="project" value="TreeGrafter"/>
</dbReference>
<dbReference type="EMBL" id="JACJIA010000014">
    <property type="protein sequence ID" value="MBA8956084.1"/>
    <property type="molecule type" value="Genomic_DNA"/>
</dbReference>
<dbReference type="PANTHER" id="PTHR48079">
    <property type="entry name" value="PROTEIN YEEZ"/>
    <property type="match status" value="1"/>
</dbReference>
<dbReference type="Proteomes" id="UP000572680">
    <property type="component" value="Unassembled WGS sequence"/>
</dbReference>
<sequence>MMKVFVTGATGFLGGRVVDGLLAEGHRVRALVRDPSRAPRGVEVTRGGLADVAAWEADLAGCDVVVHLAAVVSTWERGDGLSRVNVGGTRDLIEAAKRHGVRRFVHMSSESVLQEGRPLLDIDEGHPAADRPSSRYGAAKLLAERAVRAHAGGIETITLRPAFIWGPGSAHVAGFVARARAGRLPLVDKGRAVVEHVHVDNVAAATVAALTEGAPGGTYFITNGEPMPVRDLLGGILGAFDTALPTRSLPGRLAYAAAGAGERLWRTLPLPGRPPVTRFEVEFLALPRRYDITRARTELGYVPAVTFADGLKTLGTAR</sequence>
<feature type="domain" description="NAD-dependent epimerase/dehydratase" evidence="1">
    <location>
        <begin position="4"/>
        <end position="219"/>
    </location>
</feature>
<gene>
    <name evidence="2" type="ORF">HNR61_007766</name>
</gene>
<evidence type="ECO:0000259" key="1">
    <source>
        <dbReference type="Pfam" id="PF01370"/>
    </source>
</evidence>
<keyword evidence="3" id="KW-1185">Reference proteome</keyword>
<dbReference type="RefSeq" id="WP_182848033.1">
    <property type="nucleotide sequence ID" value="NZ_BAAALP010000007.1"/>
</dbReference>
<dbReference type="Pfam" id="PF01370">
    <property type="entry name" value="Epimerase"/>
    <property type="match status" value="1"/>
</dbReference>
<dbReference type="PANTHER" id="PTHR48079:SF6">
    <property type="entry name" value="NAD(P)-BINDING DOMAIN-CONTAINING PROTEIN-RELATED"/>
    <property type="match status" value="1"/>
</dbReference>
<organism evidence="2 3">
    <name type="scientific">Actinomadura namibiensis</name>
    <dbReference type="NCBI Taxonomy" id="182080"/>
    <lineage>
        <taxon>Bacteria</taxon>
        <taxon>Bacillati</taxon>
        <taxon>Actinomycetota</taxon>
        <taxon>Actinomycetes</taxon>
        <taxon>Streptosporangiales</taxon>
        <taxon>Thermomonosporaceae</taxon>
        <taxon>Actinomadura</taxon>
    </lineage>
</organism>
<dbReference type="SUPFAM" id="SSF51735">
    <property type="entry name" value="NAD(P)-binding Rossmann-fold domains"/>
    <property type="match status" value="1"/>
</dbReference>